<feature type="region of interest" description="Disordered" evidence="1">
    <location>
        <begin position="385"/>
        <end position="404"/>
    </location>
</feature>
<dbReference type="Gene3D" id="1.10.20.10">
    <property type="entry name" value="Histone, subunit A"/>
    <property type="match status" value="1"/>
</dbReference>
<organism evidence="2 3">
    <name type="scientific">Piloderma croceum (strain F 1598)</name>
    <dbReference type="NCBI Taxonomy" id="765440"/>
    <lineage>
        <taxon>Eukaryota</taxon>
        <taxon>Fungi</taxon>
        <taxon>Dikarya</taxon>
        <taxon>Basidiomycota</taxon>
        <taxon>Agaricomycotina</taxon>
        <taxon>Agaricomycetes</taxon>
        <taxon>Agaricomycetidae</taxon>
        <taxon>Atheliales</taxon>
        <taxon>Atheliaceae</taxon>
        <taxon>Piloderma</taxon>
    </lineage>
</organism>
<feature type="compositionally biased region" description="Pro residues" evidence="1">
    <location>
        <begin position="235"/>
        <end position="248"/>
    </location>
</feature>
<dbReference type="InParanoid" id="A0A0C3GHF0"/>
<evidence type="ECO:0000313" key="2">
    <source>
        <dbReference type="EMBL" id="KIM90066.1"/>
    </source>
</evidence>
<dbReference type="STRING" id="765440.A0A0C3GHF0"/>
<dbReference type="OrthoDB" id="436852at2759"/>
<name>A0A0C3GHF0_PILCF</name>
<feature type="region of interest" description="Disordered" evidence="1">
    <location>
        <begin position="180"/>
        <end position="210"/>
    </location>
</feature>
<accession>A0A0C3GHF0</accession>
<dbReference type="HOGENOM" id="CLU_020640_0_0_1"/>
<evidence type="ECO:0008006" key="4">
    <source>
        <dbReference type="Google" id="ProtNLM"/>
    </source>
</evidence>
<dbReference type="SUPFAM" id="SSF47113">
    <property type="entry name" value="Histone-fold"/>
    <property type="match status" value="1"/>
</dbReference>
<dbReference type="Proteomes" id="UP000054166">
    <property type="component" value="Unassembled WGS sequence"/>
</dbReference>
<evidence type="ECO:0000313" key="3">
    <source>
        <dbReference type="Proteomes" id="UP000054166"/>
    </source>
</evidence>
<protein>
    <recommendedName>
        <fullName evidence="4">Bromodomain associated domain-containing protein</fullName>
    </recommendedName>
</protein>
<keyword evidence="3" id="KW-1185">Reference proteome</keyword>
<proteinExistence type="predicted"/>
<sequence>MDGKARVAVESAVYRTLHAHSFSRSSSQASVVLTDLLSRYLTLLSSTCAKYAQHGGRTNLSARDAFCALDELGVSMAELEEYCSSEGAELGRYAINTARRMEELKDFRVHLADGLERGREDQIPLVYAPLPDVPFSDESDEEADEDDMVTDIMALKLQYPPESPLLNGTHASLTNLSKESSITGRPITPPLPLSPVSNPSSPPRKRQRTASWQAPFHIPHFLPAFPADDNSADPPLSPQSPRMPPSQLPPLKIERPPSPLPQPSTPTYASDYFTSIPYDQSSLSSIPEWHLPTSRPPRISQTHATRLPTPQTQPTLISAYHHILTRPPPPTTSAANPSRHKVAMALLSLTRNSPRWEPPNTLYSSSAPCTPRVAVIGPTFPILIGETPQGPGDQKAADAERERKANLPSLPPRAVFLNERITPLITQQPSRIPELARHVLPGSVHNRTTRLNHPPPLFRESRGGQESQRLLYGPGVNAPWNSNAGLTAVVSTPTTAKLKDVSAPNGLTNSKESLTKIIPDARLHATWDYEAKRYNEVFPVGRRARLNSISGLTLSLGGRS</sequence>
<reference evidence="2 3" key="1">
    <citation type="submission" date="2014-04" db="EMBL/GenBank/DDBJ databases">
        <authorList>
            <consortium name="DOE Joint Genome Institute"/>
            <person name="Kuo A."/>
            <person name="Tarkka M."/>
            <person name="Buscot F."/>
            <person name="Kohler A."/>
            <person name="Nagy L.G."/>
            <person name="Floudas D."/>
            <person name="Copeland A."/>
            <person name="Barry K.W."/>
            <person name="Cichocki N."/>
            <person name="Veneault-Fourrey C."/>
            <person name="LaButti K."/>
            <person name="Lindquist E.A."/>
            <person name="Lipzen A."/>
            <person name="Lundell T."/>
            <person name="Morin E."/>
            <person name="Murat C."/>
            <person name="Sun H."/>
            <person name="Tunlid A."/>
            <person name="Henrissat B."/>
            <person name="Grigoriev I.V."/>
            <person name="Hibbett D.S."/>
            <person name="Martin F."/>
            <person name="Nordberg H.P."/>
            <person name="Cantor M.N."/>
            <person name="Hua S.X."/>
        </authorList>
    </citation>
    <scope>NUCLEOTIDE SEQUENCE [LARGE SCALE GENOMIC DNA]</scope>
    <source>
        <strain evidence="2 3">F 1598</strain>
    </source>
</reference>
<reference evidence="3" key="2">
    <citation type="submission" date="2015-01" db="EMBL/GenBank/DDBJ databases">
        <title>Evolutionary Origins and Diversification of the Mycorrhizal Mutualists.</title>
        <authorList>
            <consortium name="DOE Joint Genome Institute"/>
            <consortium name="Mycorrhizal Genomics Consortium"/>
            <person name="Kohler A."/>
            <person name="Kuo A."/>
            <person name="Nagy L.G."/>
            <person name="Floudas D."/>
            <person name="Copeland A."/>
            <person name="Barry K.W."/>
            <person name="Cichocki N."/>
            <person name="Veneault-Fourrey C."/>
            <person name="LaButti K."/>
            <person name="Lindquist E.A."/>
            <person name="Lipzen A."/>
            <person name="Lundell T."/>
            <person name="Morin E."/>
            <person name="Murat C."/>
            <person name="Riley R."/>
            <person name="Ohm R."/>
            <person name="Sun H."/>
            <person name="Tunlid A."/>
            <person name="Henrissat B."/>
            <person name="Grigoriev I.V."/>
            <person name="Hibbett D.S."/>
            <person name="Martin F."/>
        </authorList>
    </citation>
    <scope>NUCLEOTIDE SEQUENCE [LARGE SCALE GENOMIC DNA]</scope>
    <source>
        <strain evidence="3">F 1598</strain>
    </source>
</reference>
<evidence type="ECO:0000256" key="1">
    <source>
        <dbReference type="SAM" id="MobiDB-lite"/>
    </source>
</evidence>
<gene>
    <name evidence="2" type="ORF">PILCRDRAFT_812876</name>
</gene>
<dbReference type="AlphaFoldDB" id="A0A0C3GHF0"/>
<feature type="region of interest" description="Disordered" evidence="1">
    <location>
        <begin position="223"/>
        <end position="266"/>
    </location>
</feature>
<dbReference type="GO" id="GO:0046982">
    <property type="term" value="F:protein heterodimerization activity"/>
    <property type="evidence" value="ECO:0007669"/>
    <property type="project" value="InterPro"/>
</dbReference>
<dbReference type="InterPro" id="IPR009072">
    <property type="entry name" value="Histone-fold"/>
</dbReference>
<dbReference type="EMBL" id="KN832974">
    <property type="protein sequence ID" value="KIM90066.1"/>
    <property type="molecule type" value="Genomic_DNA"/>
</dbReference>
<feature type="compositionally biased region" description="Basic and acidic residues" evidence="1">
    <location>
        <begin position="395"/>
        <end position="404"/>
    </location>
</feature>